<dbReference type="Proteomes" id="UP001396334">
    <property type="component" value="Unassembled WGS sequence"/>
</dbReference>
<keyword evidence="5" id="KW-1185">Reference proteome</keyword>
<comment type="subcellular location">
    <subcellularLocation>
        <location evidence="1">Membrane</location>
        <topology evidence="1">Multi-pass membrane protein</topology>
    </subcellularLocation>
</comment>
<feature type="transmembrane region" description="Helical" evidence="3">
    <location>
        <begin position="41"/>
        <end position="60"/>
    </location>
</feature>
<comment type="caution">
    <text evidence="4">The sequence shown here is derived from an EMBL/GenBank/DDBJ whole genome shotgun (WGS) entry which is preliminary data.</text>
</comment>
<dbReference type="PANTHER" id="PTHR31618:SF26">
    <property type="entry name" value="MECHANOSENSITIVE ION CHANNEL PROTEIN"/>
    <property type="match status" value="1"/>
</dbReference>
<dbReference type="PANTHER" id="PTHR31618">
    <property type="entry name" value="MECHANOSENSITIVE ION CHANNEL PROTEIN 5"/>
    <property type="match status" value="1"/>
</dbReference>
<evidence type="ECO:0000256" key="3">
    <source>
        <dbReference type="SAM" id="Phobius"/>
    </source>
</evidence>
<evidence type="ECO:0000313" key="4">
    <source>
        <dbReference type="EMBL" id="KAK9003855.1"/>
    </source>
</evidence>
<protein>
    <submittedName>
        <fullName evidence="4">Uncharacterized protein</fullName>
    </submittedName>
</protein>
<gene>
    <name evidence="4" type="ORF">V6N11_018751</name>
</gene>
<keyword evidence="3" id="KW-1133">Transmembrane helix</keyword>
<evidence type="ECO:0000256" key="1">
    <source>
        <dbReference type="ARBA" id="ARBA00004141"/>
    </source>
</evidence>
<comment type="similarity">
    <text evidence="2">Belongs to the MscS (TC 1.A.23) family.</text>
</comment>
<organism evidence="4 5">
    <name type="scientific">Hibiscus sabdariffa</name>
    <name type="common">roselle</name>
    <dbReference type="NCBI Taxonomy" id="183260"/>
    <lineage>
        <taxon>Eukaryota</taxon>
        <taxon>Viridiplantae</taxon>
        <taxon>Streptophyta</taxon>
        <taxon>Embryophyta</taxon>
        <taxon>Tracheophyta</taxon>
        <taxon>Spermatophyta</taxon>
        <taxon>Magnoliopsida</taxon>
        <taxon>eudicotyledons</taxon>
        <taxon>Gunneridae</taxon>
        <taxon>Pentapetalae</taxon>
        <taxon>rosids</taxon>
        <taxon>malvids</taxon>
        <taxon>Malvales</taxon>
        <taxon>Malvaceae</taxon>
        <taxon>Malvoideae</taxon>
        <taxon>Hibiscus</taxon>
    </lineage>
</organism>
<keyword evidence="3" id="KW-0472">Membrane</keyword>
<dbReference type="InterPro" id="IPR016688">
    <property type="entry name" value="MscS-like_plants/fungi"/>
</dbReference>
<evidence type="ECO:0000256" key="2">
    <source>
        <dbReference type="ARBA" id="ARBA00008017"/>
    </source>
</evidence>
<sequence length="137" mass="15833">MMMKEIARKAVWVVGFMVFLIERNFMLGEKVLYFVYGLRKSFQTCAWLGLVLLCWMIMFPDGQKQNIVVKKTFLALIVVLTDASIWLLKIVFLKVLASSFHVATCFNQIKECVFHHYILDALSGTPPWFLVASLCPY</sequence>
<feature type="transmembrane region" description="Helical" evidence="3">
    <location>
        <begin position="72"/>
        <end position="92"/>
    </location>
</feature>
<proteinExistence type="inferred from homology"/>
<reference evidence="4 5" key="1">
    <citation type="journal article" date="2024" name="G3 (Bethesda)">
        <title>Genome assembly of Hibiscus sabdariffa L. provides insights into metabolisms of medicinal natural products.</title>
        <authorList>
            <person name="Kim T."/>
        </authorList>
    </citation>
    <scope>NUCLEOTIDE SEQUENCE [LARGE SCALE GENOMIC DNA]</scope>
    <source>
        <strain evidence="4">TK-2024</strain>
        <tissue evidence="4">Old leaves</tissue>
    </source>
</reference>
<name>A0ABR2QT60_9ROSI</name>
<evidence type="ECO:0000313" key="5">
    <source>
        <dbReference type="Proteomes" id="UP001396334"/>
    </source>
</evidence>
<dbReference type="EMBL" id="JBBPBN010000032">
    <property type="protein sequence ID" value="KAK9003855.1"/>
    <property type="molecule type" value="Genomic_DNA"/>
</dbReference>
<accession>A0ABR2QT60</accession>
<keyword evidence="3" id="KW-0812">Transmembrane</keyword>